<evidence type="ECO:0000313" key="9">
    <source>
        <dbReference type="Proteomes" id="UP000027135"/>
    </source>
</evidence>
<feature type="transmembrane region" description="Helical" evidence="7">
    <location>
        <begin position="54"/>
        <end position="75"/>
    </location>
</feature>
<dbReference type="InterPro" id="IPR018499">
    <property type="entry name" value="Tetraspanin/Peripherin"/>
</dbReference>
<dbReference type="PANTHER" id="PTHR19282">
    <property type="entry name" value="TETRASPANIN"/>
    <property type="match status" value="1"/>
</dbReference>
<sequence length="234" mass="24964">MGCGITTVKYLLFIFNLIFALCGLAILIAGALSYANIDKIDKHLQDVNISGSPIALIVVGSIVFVVAFYGCCGAIRESHCMVITFAVFLLVILIAEIAIGIVAFVNRDGWDNAVNDSLSKIFSQYDTNGTIAEDINDLQRTLECCGLEGPGSWEGRTPIPVGCCVTAEGRCEVYSDSNQVFQDGCEKKLKEFIDGIGLLLGALAIAVGVVEITGVVFALCLASSIKNLERRGRG</sequence>
<reference evidence="8 9" key="1">
    <citation type="journal article" date="2014" name="Nat. Commun.">
        <title>Molecular traces of alternative social organization in a termite genome.</title>
        <authorList>
            <person name="Terrapon N."/>
            <person name="Li C."/>
            <person name="Robertson H.M."/>
            <person name="Ji L."/>
            <person name="Meng X."/>
            <person name="Booth W."/>
            <person name="Chen Z."/>
            <person name="Childers C.P."/>
            <person name="Glastad K.M."/>
            <person name="Gokhale K."/>
            <person name="Gowin J."/>
            <person name="Gronenberg W."/>
            <person name="Hermansen R.A."/>
            <person name="Hu H."/>
            <person name="Hunt B.G."/>
            <person name="Huylmans A.K."/>
            <person name="Khalil S.M."/>
            <person name="Mitchell R.D."/>
            <person name="Munoz-Torres M.C."/>
            <person name="Mustard J.A."/>
            <person name="Pan H."/>
            <person name="Reese J.T."/>
            <person name="Scharf M.E."/>
            <person name="Sun F."/>
            <person name="Vogel H."/>
            <person name="Xiao J."/>
            <person name="Yang W."/>
            <person name="Yang Z."/>
            <person name="Yang Z."/>
            <person name="Zhou J."/>
            <person name="Zhu J."/>
            <person name="Brent C.S."/>
            <person name="Elsik C.G."/>
            <person name="Goodisman M.A."/>
            <person name="Liberles D.A."/>
            <person name="Roe R.M."/>
            <person name="Vargo E.L."/>
            <person name="Vilcinskas A."/>
            <person name="Wang J."/>
            <person name="Bornberg-Bauer E."/>
            <person name="Korb J."/>
            <person name="Zhang G."/>
            <person name="Liebig J."/>
        </authorList>
    </citation>
    <scope>NUCLEOTIDE SEQUENCE [LARGE SCALE GENOMIC DNA]</scope>
    <source>
        <tissue evidence="8">Whole organism</tissue>
    </source>
</reference>
<dbReference type="InterPro" id="IPR008952">
    <property type="entry name" value="Tetraspanin_EC2_sf"/>
</dbReference>
<evidence type="ECO:0000256" key="6">
    <source>
        <dbReference type="PIRSR" id="PIRSR002419-1"/>
    </source>
</evidence>
<feature type="transmembrane region" description="Helical" evidence="7">
    <location>
        <begin position="12"/>
        <end position="34"/>
    </location>
</feature>
<dbReference type="Gene3D" id="1.10.1450.10">
    <property type="entry name" value="Tetraspanin"/>
    <property type="match status" value="1"/>
</dbReference>
<organism evidence="8 9">
    <name type="scientific">Zootermopsis nevadensis</name>
    <name type="common">Dampwood termite</name>
    <dbReference type="NCBI Taxonomy" id="136037"/>
    <lineage>
        <taxon>Eukaryota</taxon>
        <taxon>Metazoa</taxon>
        <taxon>Ecdysozoa</taxon>
        <taxon>Arthropoda</taxon>
        <taxon>Hexapoda</taxon>
        <taxon>Insecta</taxon>
        <taxon>Pterygota</taxon>
        <taxon>Neoptera</taxon>
        <taxon>Polyneoptera</taxon>
        <taxon>Dictyoptera</taxon>
        <taxon>Blattodea</taxon>
        <taxon>Blattoidea</taxon>
        <taxon>Termitoidae</taxon>
        <taxon>Termopsidae</taxon>
        <taxon>Zootermopsis</taxon>
    </lineage>
</organism>
<keyword evidence="6" id="KW-1015">Disulfide bond</keyword>
<dbReference type="EMBL" id="KK853109">
    <property type="protein sequence ID" value="KDR11258.1"/>
    <property type="molecule type" value="Genomic_DNA"/>
</dbReference>
<feature type="transmembrane region" description="Helical" evidence="7">
    <location>
        <begin position="196"/>
        <end position="221"/>
    </location>
</feature>
<keyword evidence="5 7" id="KW-0472">Membrane</keyword>
<feature type="disulfide bond" evidence="6">
    <location>
        <begin position="145"/>
        <end position="164"/>
    </location>
</feature>
<dbReference type="eggNOG" id="KOG3882">
    <property type="taxonomic scope" value="Eukaryota"/>
</dbReference>
<dbReference type="SUPFAM" id="SSF48652">
    <property type="entry name" value="Tetraspanin"/>
    <property type="match status" value="1"/>
</dbReference>
<dbReference type="STRING" id="136037.A0A067QYE5"/>
<feature type="transmembrane region" description="Helical" evidence="7">
    <location>
        <begin position="82"/>
        <end position="105"/>
    </location>
</feature>
<dbReference type="Pfam" id="PF00335">
    <property type="entry name" value="Tetraspanin"/>
    <property type="match status" value="1"/>
</dbReference>
<dbReference type="OrthoDB" id="71600at2759"/>
<dbReference type="PIRSF" id="PIRSF002419">
    <property type="entry name" value="Tetraspanin"/>
    <property type="match status" value="1"/>
</dbReference>
<evidence type="ECO:0000313" key="8">
    <source>
        <dbReference type="EMBL" id="KDR11258.1"/>
    </source>
</evidence>
<comment type="similarity">
    <text evidence="2 7">Belongs to the tetraspanin (TM4SF) family.</text>
</comment>
<keyword evidence="9" id="KW-1185">Reference proteome</keyword>
<dbReference type="OMA" id="QANLECC"/>
<dbReference type="InParanoid" id="A0A067QYE5"/>
<keyword evidence="3 7" id="KW-0812">Transmembrane</keyword>
<evidence type="ECO:0000256" key="1">
    <source>
        <dbReference type="ARBA" id="ARBA00004141"/>
    </source>
</evidence>
<proteinExistence type="inferred from homology"/>
<evidence type="ECO:0000256" key="4">
    <source>
        <dbReference type="ARBA" id="ARBA00022989"/>
    </source>
</evidence>
<evidence type="ECO:0000256" key="5">
    <source>
        <dbReference type="ARBA" id="ARBA00023136"/>
    </source>
</evidence>
<evidence type="ECO:0000256" key="7">
    <source>
        <dbReference type="RuleBase" id="RU361218"/>
    </source>
</evidence>
<dbReference type="Proteomes" id="UP000027135">
    <property type="component" value="Unassembled WGS sequence"/>
</dbReference>
<evidence type="ECO:0000256" key="3">
    <source>
        <dbReference type="ARBA" id="ARBA00022692"/>
    </source>
</evidence>
<protein>
    <recommendedName>
        <fullName evidence="7">Tetraspanin</fullName>
    </recommendedName>
</protein>
<dbReference type="GO" id="GO:0005886">
    <property type="term" value="C:plasma membrane"/>
    <property type="evidence" value="ECO:0007669"/>
    <property type="project" value="TreeGrafter"/>
</dbReference>
<keyword evidence="4 7" id="KW-1133">Transmembrane helix</keyword>
<dbReference type="PRINTS" id="PR00259">
    <property type="entry name" value="TMFOUR"/>
</dbReference>
<dbReference type="AlphaFoldDB" id="A0A067QYE5"/>
<dbReference type="FunCoup" id="A0A067QYE5">
    <property type="interactions" value="109"/>
</dbReference>
<comment type="subcellular location">
    <subcellularLocation>
        <location evidence="1 7">Membrane</location>
        <topology evidence="1 7">Multi-pass membrane protein</topology>
    </subcellularLocation>
</comment>
<dbReference type="CDD" id="cd03127">
    <property type="entry name" value="tetraspanin_LEL"/>
    <property type="match status" value="1"/>
</dbReference>
<evidence type="ECO:0000256" key="2">
    <source>
        <dbReference type="ARBA" id="ARBA00006840"/>
    </source>
</evidence>
<accession>A0A067QYE5</accession>
<gene>
    <name evidence="8" type="ORF">L798_14523</name>
</gene>
<name>A0A067QYE5_ZOONE</name>
<dbReference type="PANTHER" id="PTHR19282:SF456">
    <property type="entry name" value="CD63 MOLECULE"/>
    <property type="match status" value="1"/>
</dbReference>
<dbReference type="InterPro" id="IPR000301">
    <property type="entry name" value="Tetraspanin_animals"/>
</dbReference>